<dbReference type="Proteomes" id="UP000182635">
    <property type="component" value="Unassembled WGS sequence"/>
</dbReference>
<evidence type="ECO:0008006" key="3">
    <source>
        <dbReference type="Google" id="ProtNLM"/>
    </source>
</evidence>
<sequence>MEQSEKRGQKAREEKEIEVSSIGKAFVKGTHVEFTYHRHRFTGVIEKQLRNSAILNFDPEFDHTNTAIDLKQKIVISYQKMKAIE</sequence>
<dbReference type="RefSeq" id="WP_046922722.1">
    <property type="nucleotide sequence ID" value="NZ_AYYL01000043.1"/>
</dbReference>
<gene>
    <name evidence="1" type="ORF">SAMN02910432_01342</name>
</gene>
<evidence type="ECO:0000313" key="1">
    <source>
        <dbReference type="EMBL" id="SFG43190.1"/>
    </source>
</evidence>
<name>A0A1I2RRW8_9LACO</name>
<evidence type="ECO:0000313" key="2">
    <source>
        <dbReference type="Proteomes" id="UP000182635"/>
    </source>
</evidence>
<reference evidence="2" key="1">
    <citation type="submission" date="2016-10" db="EMBL/GenBank/DDBJ databases">
        <authorList>
            <person name="Varghese N."/>
            <person name="Submissions S."/>
        </authorList>
    </citation>
    <scope>NUCLEOTIDE SEQUENCE [LARGE SCALE GENOMIC DNA]</scope>
    <source>
        <strain evidence="2">DSM 20403</strain>
    </source>
</reference>
<organism evidence="1 2">
    <name type="scientific">Ligilactobacillus ruminis DSM 20403 = NBRC 102161</name>
    <dbReference type="NCBI Taxonomy" id="1423798"/>
    <lineage>
        <taxon>Bacteria</taxon>
        <taxon>Bacillati</taxon>
        <taxon>Bacillota</taxon>
        <taxon>Bacilli</taxon>
        <taxon>Lactobacillales</taxon>
        <taxon>Lactobacillaceae</taxon>
        <taxon>Ligilactobacillus</taxon>
    </lineage>
</organism>
<dbReference type="EMBL" id="FOPI01000020">
    <property type="protein sequence ID" value="SFG43190.1"/>
    <property type="molecule type" value="Genomic_DNA"/>
</dbReference>
<dbReference type="OrthoDB" id="2327589at2"/>
<dbReference type="AlphaFoldDB" id="A0A1I2RRW8"/>
<proteinExistence type="predicted"/>
<protein>
    <recommendedName>
        <fullName evidence="3">DUF2187 domain-containing protein</fullName>
    </recommendedName>
</protein>
<accession>A0A1I2RRW8</accession>